<dbReference type="Proteomes" id="UP000019095">
    <property type="component" value="Chromosome"/>
</dbReference>
<dbReference type="PATRIC" id="fig|1247726.3.peg.3041"/>
<protein>
    <submittedName>
        <fullName evidence="1">Uncharacterized protein</fullName>
    </submittedName>
</protein>
<name>W0PDL2_ADVMD</name>
<dbReference type="OrthoDB" id="9793188at2"/>
<keyword evidence="2" id="KW-1185">Reference proteome</keyword>
<dbReference type="RefSeq" id="WP_025373484.1">
    <property type="nucleotide sequence ID" value="NZ_CP003915.1"/>
</dbReference>
<dbReference type="HOGENOM" id="CLU_166184_0_0_4"/>
<sequence length="88" mass="10130">MKITDVEKNRAVFTTEYVMKHHSDIVHIEIDDDLDIQVFSREGADMDKAMLVSMASILVLDESLLLLPEFGQGDKFIRKDSFSPWEKV</sequence>
<accession>W0PDL2</accession>
<reference evidence="1 2" key="1">
    <citation type="journal article" date="2014" name="Microbiology">
        <title>Unravelling the complete genome sequence of Advenella mimigardefordensis strain DPN7T and novel insights in the catabolism of the xenobiotic polythioester precursor 3,3'-dithiodipropionate.</title>
        <authorList>
            <person name="Wubbeler J.H."/>
            <person name="Hiessl S."/>
            <person name="Schuldes J."/>
            <person name="Thurmer A."/>
            <person name="Daniel R."/>
            <person name="Steinbuchel A."/>
        </authorList>
    </citation>
    <scope>NUCLEOTIDE SEQUENCE [LARGE SCALE GENOMIC DNA]</scope>
    <source>
        <strain evidence="2">DSM 17166 / LMG 22922 / DPN7</strain>
    </source>
</reference>
<evidence type="ECO:0000313" key="2">
    <source>
        <dbReference type="Proteomes" id="UP000019095"/>
    </source>
</evidence>
<dbReference type="AlphaFoldDB" id="W0PDL2"/>
<gene>
    <name evidence="1" type="ORF">MIM_c27670</name>
</gene>
<proteinExistence type="predicted"/>
<dbReference type="EMBL" id="CP003915">
    <property type="protein sequence ID" value="AHG64836.1"/>
    <property type="molecule type" value="Genomic_DNA"/>
</dbReference>
<evidence type="ECO:0000313" key="1">
    <source>
        <dbReference type="EMBL" id="AHG64836.1"/>
    </source>
</evidence>
<dbReference type="KEGG" id="amim:MIM_c27670"/>
<organism evidence="1 2">
    <name type="scientific">Advenella mimigardefordensis (strain DSM 17166 / LMG 22922 / DPN7)</name>
    <dbReference type="NCBI Taxonomy" id="1247726"/>
    <lineage>
        <taxon>Bacteria</taxon>
        <taxon>Pseudomonadati</taxon>
        <taxon>Pseudomonadota</taxon>
        <taxon>Betaproteobacteria</taxon>
        <taxon>Burkholderiales</taxon>
        <taxon>Alcaligenaceae</taxon>
    </lineage>
</organism>